<evidence type="ECO:0000256" key="2">
    <source>
        <dbReference type="ARBA" id="ARBA00022692"/>
    </source>
</evidence>
<comment type="subcellular location">
    <subcellularLocation>
        <location evidence="1">Membrane</location>
        <topology evidence="1">Multi-pass membrane protein</topology>
    </subcellularLocation>
</comment>
<reference evidence="7 8" key="1">
    <citation type="journal article" date="2013" name="PLoS Genet.">
        <title>The genome and development-dependent transcriptomes of Pyronema confluens: a window into fungal evolution.</title>
        <authorList>
            <person name="Traeger S."/>
            <person name="Altegoer F."/>
            <person name="Freitag M."/>
            <person name="Gabaldon T."/>
            <person name="Kempken F."/>
            <person name="Kumar A."/>
            <person name="Marcet-Houben M."/>
            <person name="Poggeler S."/>
            <person name="Stajich J.E."/>
            <person name="Nowrousian M."/>
        </authorList>
    </citation>
    <scope>NUCLEOTIDE SEQUENCE [LARGE SCALE GENOMIC DNA]</scope>
    <source>
        <strain evidence="8">CBS 100304</strain>
        <tissue evidence="7">Vegetative mycelium</tissue>
    </source>
</reference>
<accession>U4LW69</accession>
<feature type="transmembrane region" description="Helical" evidence="5">
    <location>
        <begin position="57"/>
        <end position="76"/>
    </location>
</feature>
<organism evidence="7 8">
    <name type="scientific">Pyronema omphalodes (strain CBS 100304)</name>
    <name type="common">Pyronema confluens</name>
    <dbReference type="NCBI Taxonomy" id="1076935"/>
    <lineage>
        <taxon>Eukaryota</taxon>
        <taxon>Fungi</taxon>
        <taxon>Dikarya</taxon>
        <taxon>Ascomycota</taxon>
        <taxon>Pezizomycotina</taxon>
        <taxon>Pezizomycetes</taxon>
        <taxon>Pezizales</taxon>
        <taxon>Pyronemataceae</taxon>
        <taxon>Pyronema</taxon>
    </lineage>
</organism>
<evidence type="ECO:0000256" key="1">
    <source>
        <dbReference type="ARBA" id="ARBA00004141"/>
    </source>
</evidence>
<dbReference type="Proteomes" id="UP000018144">
    <property type="component" value="Unassembled WGS sequence"/>
</dbReference>
<evidence type="ECO:0000259" key="6">
    <source>
        <dbReference type="Pfam" id="PF13813"/>
    </source>
</evidence>
<evidence type="ECO:0000313" key="8">
    <source>
        <dbReference type="Proteomes" id="UP000018144"/>
    </source>
</evidence>
<dbReference type="EMBL" id="HF936042">
    <property type="protein sequence ID" value="CCX33276.1"/>
    <property type="molecule type" value="Genomic_DNA"/>
</dbReference>
<feature type="domain" description="Wax synthase" evidence="6">
    <location>
        <begin position="211"/>
        <end position="282"/>
    </location>
</feature>
<sequence length="308" mass="34994">MLTRVAFTPFPHIFLFLSLLYGHRLHPRLRFLLFLPQLLLHISVLLLIPATNPQNDYIFGVVTFFVLINTSSLFLFTPDPWCLRRLTSPPFTSLSTWNRIKWAGELATISRGIGWNFQITPIFPTLGTTKRSFLLGVVKRILMLQAIYEVSLWYLSTVGNTPGVTEDLLQRVKTSAAMMAWSWHSIEFPYLLFILLCIFTGLLFLDPRESPQMFGQITQIYSVRRFWGRGWHQGLRRMFQVHGRWVAGKLGAKKGGKVAGYIQVWVAFAISGVGHAWGFMRWIIGGVGVDGGVLFGTGGRDNVRRCGD</sequence>
<feature type="transmembrane region" description="Helical" evidence="5">
    <location>
        <begin position="188"/>
        <end position="205"/>
    </location>
</feature>
<protein>
    <recommendedName>
        <fullName evidence="6">Wax synthase domain-containing protein</fullName>
    </recommendedName>
</protein>
<keyword evidence="3 5" id="KW-1133">Transmembrane helix</keyword>
<dbReference type="InterPro" id="IPR032805">
    <property type="entry name" value="Wax_synthase_dom"/>
</dbReference>
<name>U4LW69_PYROM</name>
<keyword evidence="8" id="KW-1185">Reference proteome</keyword>
<keyword evidence="2 5" id="KW-0812">Transmembrane</keyword>
<proteinExistence type="predicted"/>
<gene>
    <name evidence="7" type="ORF">PCON_14316</name>
</gene>
<feature type="transmembrane region" description="Helical" evidence="5">
    <location>
        <begin position="6"/>
        <end position="22"/>
    </location>
</feature>
<dbReference type="GO" id="GO:0016020">
    <property type="term" value="C:membrane"/>
    <property type="evidence" value="ECO:0007669"/>
    <property type="project" value="UniProtKB-SubCell"/>
</dbReference>
<evidence type="ECO:0000256" key="5">
    <source>
        <dbReference type="SAM" id="Phobius"/>
    </source>
</evidence>
<dbReference type="OrthoDB" id="1077582at2759"/>
<dbReference type="STRING" id="1076935.U4LW69"/>
<feature type="transmembrane region" description="Helical" evidence="5">
    <location>
        <begin position="29"/>
        <end position="51"/>
    </location>
</feature>
<evidence type="ECO:0000256" key="4">
    <source>
        <dbReference type="ARBA" id="ARBA00023136"/>
    </source>
</evidence>
<dbReference type="OMA" id="WEWERAR"/>
<keyword evidence="4 5" id="KW-0472">Membrane</keyword>
<evidence type="ECO:0000256" key="3">
    <source>
        <dbReference type="ARBA" id="ARBA00022989"/>
    </source>
</evidence>
<dbReference type="Pfam" id="PF13813">
    <property type="entry name" value="MBOAT_2"/>
    <property type="match status" value="1"/>
</dbReference>
<dbReference type="AlphaFoldDB" id="U4LW69"/>
<evidence type="ECO:0000313" key="7">
    <source>
        <dbReference type="EMBL" id="CCX33276.1"/>
    </source>
</evidence>